<accession>A0A839EHD7</accession>
<evidence type="ECO:0000313" key="2">
    <source>
        <dbReference type="Proteomes" id="UP000549052"/>
    </source>
</evidence>
<proteinExistence type="predicted"/>
<sequence length="130" mass="14783">MMERLMPWAVKFHGKNFMLDDAFDPDYESEFKHALSDRDEVPGSVSIVFHGNGAIEDITFKESDDPDALPFTGVHGKHPELGETYIFHGTPDDGDGQVIVLYENVKVAEPAFNEKRFPLKRTTRKLTRKT</sequence>
<name>A0A839EHD7_9HYPH</name>
<dbReference type="EMBL" id="JACGXN010000002">
    <property type="protein sequence ID" value="MBA8878302.1"/>
    <property type="molecule type" value="Genomic_DNA"/>
</dbReference>
<dbReference type="AlphaFoldDB" id="A0A839EHD7"/>
<protein>
    <submittedName>
        <fullName evidence="1">Uncharacterized protein</fullName>
    </submittedName>
</protein>
<keyword evidence="2" id="KW-1185">Reference proteome</keyword>
<dbReference type="RefSeq" id="WP_182549021.1">
    <property type="nucleotide sequence ID" value="NZ_JACGXN010000002.1"/>
</dbReference>
<organism evidence="1 2">
    <name type="scientific">Phyllobacterium myrsinacearum</name>
    <dbReference type="NCBI Taxonomy" id="28101"/>
    <lineage>
        <taxon>Bacteria</taxon>
        <taxon>Pseudomonadati</taxon>
        <taxon>Pseudomonadota</taxon>
        <taxon>Alphaproteobacteria</taxon>
        <taxon>Hyphomicrobiales</taxon>
        <taxon>Phyllobacteriaceae</taxon>
        <taxon>Phyllobacterium</taxon>
    </lineage>
</organism>
<evidence type="ECO:0000313" key="1">
    <source>
        <dbReference type="EMBL" id="MBA8878302.1"/>
    </source>
</evidence>
<reference evidence="1 2" key="1">
    <citation type="submission" date="2020-07" db="EMBL/GenBank/DDBJ databases">
        <title>Genomic Encyclopedia of Type Strains, Phase IV (KMG-V): Genome sequencing to study the core and pangenomes of soil and plant-associated prokaryotes.</title>
        <authorList>
            <person name="Whitman W."/>
        </authorList>
    </citation>
    <scope>NUCLEOTIDE SEQUENCE [LARGE SCALE GENOMIC DNA]</scope>
    <source>
        <strain evidence="1 2">AN3</strain>
    </source>
</reference>
<comment type="caution">
    <text evidence="1">The sequence shown here is derived from an EMBL/GenBank/DDBJ whole genome shotgun (WGS) entry which is preliminary data.</text>
</comment>
<dbReference type="Proteomes" id="UP000549052">
    <property type="component" value="Unassembled WGS sequence"/>
</dbReference>
<gene>
    <name evidence="1" type="ORF">FHW16_002014</name>
</gene>